<evidence type="ECO:0000313" key="2">
    <source>
        <dbReference type="EMBL" id="HAN25153.1"/>
    </source>
</evidence>
<protein>
    <recommendedName>
        <fullName evidence="4">DUF1330 domain-containing protein</fullName>
    </recommendedName>
</protein>
<reference evidence="2 3" key="1">
    <citation type="journal article" date="2018" name="Nat. Biotechnol.">
        <title>A standardized bacterial taxonomy based on genome phylogeny substantially revises the tree of life.</title>
        <authorList>
            <person name="Parks D.H."/>
            <person name="Chuvochina M."/>
            <person name="Waite D.W."/>
            <person name="Rinke C."/>
            <person name="Skarshewski A."/>
            <person name="Chaumeil P.A."/>
            <person name="Hugenholtz P."/>
        </authorList>
    </citation>
    <scope>NUCLEOTIDE SEQUENCE [LARGE SCALE GENOMIC DNA]</scope>
    <source>
        <strain evidence="2">UBA9152</strain>
    </source>
</reference>
<dbReference type="InterPro" id="IPR011008">
    <property type="entry name" value="Dimeric_a/b-barrel"/>
</dbReference>
<sequence>MPSYGTIDHEYGHKLATTDPAEDGPVWMVNLMKYKEVADYGDGADSGRSGRDADDEYTPTGPLKAVGAEIVYVAEVDATLLGDGTQWDRVAIVKYPTRRSFIEMQQRSDFQDKHVHKEAGMEMTFVIGCQPMEIDTSKLEKESSSWDDVEHPPNDEDGVLHVLHVIKWNEGGRERMEGYHDAAFDVAQEHGARIAGWFEAEGTIVGDGRTWDQVRFNEFPSRRQFMEVVADPRRLKGHEDHRDPAMADTYTLLCRPVLDTL</sequence>
<dbReference type="Gene3D" id="3.30.70.100">
    <property type="match status" value="2"/>
</dbReference>
<feature type="region of interest" description="Disordered" evidence="1">
    <location>
        <begin position="41"/>
        <end position="60"/>
    </location>
</feature>
<evidence type="ECO:0000313" key="3">
    <source>
        <dbReference type="Proteomes" id="UP000257479"/>
    </source>
</evidence>
<proteinExistence type="predicted"/>
<feature type="non-terminal residue" evidence="2">
    <location>
        <position position="261"/>
    </location>
</feature>
<dbReference type="PANTHER" id="PTHR40257:SF1">
    <property type="entry name" value="DUF1330 DOMAIN-CONTAINING PROTEIN"/>
    <property type="match status" value="1"/>
</dbReference>
<evidence type="ECO:0008006" key="4">
    <source>
        <dbReference type="Google" id="ProtNLM"/>
    </source>
</evidence>
<organism evidence="2 3">
    <name type="scientific">Microbacterium ginsengisoli</name>
    <dbReference type="NCBI Taxonomy" id="400772"/>
    <lineage>
        <taxon>Bacteria</taxon>
        <taxon>Bacillati</taxon>
        <taxon>Actinomycetota</taxon>
        <taxon>Actinomycetes</taxon>
        <taxon>Micrococcales</taxon>
        <taxon>Microbacteriaceae</taxon>
        <taxon>Microbacterium</taxon>
    </lineage>
</organism>
<dbReference type="PANTHER" id="PTHR40257">
    <property type="match status" value="1"/>
</dbReference>
<dbReference type="EMBL" id="DMNG01000196">
    <property type="protein sequence ID" value="HAN25153.1"/>
    <property type="molecule type" value="Genomic_DNA"/>
</dbReference>
<dbReference type="AlphaFoldDB" id="A0A3C1KF79"/>
<name>A0A3C1KF79_9MICO</name>
<dbReference type="Proteomes" id="UP000257479">
    <property type="component" value="Unassembled WGS sequence"/>
</dbReference>
<comment type="caution">
    <text evidence="2">The sequence shown here is derived from an EMBL/GenBank/DDBJ whole genome shotgun (WGS) entry which is preliminary data.</text>
</comment>
<evidence type="ECO:0000256" key="1">
    <source>
        <dbReference type="SAM" id="MobiDB-lite"/>
    </source>
</evidence>
<dbReference type="SUPFAM" id="SSF54909">
    <property type="entry name" value="Dimeric alpha+beta barrel"/>
    <property type="match status" value="2"/>
</dbReference>
<accession>A0A3C1KF79</accession>
<gene>
    <name evidence="2" type="ORF">DCP95_11365</name>
</gene>